<dbReference type="SUPFAM" id="SSF48452">
    <property type="entry name" value="TPR-like"/>
    <property type="match status" value="1"/>
</dbReference>
<organism evidence="12 13">
    <name type="scientific">Zonotrichia albicollis</name>
    <name type="common">White-throated sparrow</name>
    <name type="synonym">Fringilla albicollis</name>
    <dbReference type="NCBI Taxonomy" id="44394"/>
    <lineage>
        <taxon>Eukaryota</taxon>
        <taxon>Metazoa</taxon>
        <taxon>Chordata</taxon>
        <taxon>Craniata</taxon>
        <taxon>Vertebrata</taxon>
        <taxon>Euteleostomi</taxon>
        <taxon>Archelosauria</taxon>
        <taxon>Archosauria</taxon>
        <taxon>Dinosauria</taxon>
        <taxon>Saurischia</taxon>
        <taxon>Theropoda</taxon>
        <taxon>Coelurosauria</taxon>
        <taxon>Aves</taxon>
        <taxon>Neognathae</taxon>
        <taxon>Neoaves</taxon>
        <taxon>Telluraves</taxon>
        <taxon>Australaves</taxon>
        <taxon>Passeriformes</taxon>
        <taxon>Passerellidae</taxon>
        <taxon>Zonotrichia</taxon>
    </lineage>
</organism>
<dbReference type="InterPro" id="IPR019183">
    <property type="entry name" value="NAA25_NatB_aux_su"/>
</dbReference>
<reference evidence="12" key="2">
    <citation type="submission" date="2025-09" db="UniProtKB">
        <authorList>
            <consortium name="Ensembl"/>
        </authorList>
    </citation>
    <scope>IDENTIFICATION</scope>
</reference>
<dbReference type="Pfam" id="PF09797">
    <property type="entry name" value="NatB_MDM20"/>
    <property type="match status" value="1"/>
</dbReference>
<comment type="similarity">
    <text evidence="2">Belongs to the MDM20/NAA25 family.</text>
</comment>
<comment type="function">
    <text evidence="7">Non-catalytic subunit of the NatB complex which catalyzes acetylation of the N-terminal methionine residues of peptides beginning with Met-Asp, Met-Glu, Met-Asn and Met-Gln. May play a role in normal cell-cycle progression.</text>
</comment>
<evidence type="ECO:0000313" key="13">
    <source>
        <dbReference type="Proteomes" id="UP000694413"/>
    </source>
</evidence>
<name>A0A8D2M7X7_ZONAL</name>
<protein>
    <recommendedName>
        <fullName evidence="8">N-alpha-acetyltransferase 25, NatB auxiliary subunit</fullName>
    </recommendedName>
    <alternativeName>
        <fullName evidence="11">Mitochondrial distribution and morphology protein 20</fullName>
    </alternativeName>
    <alternativeName>
        <fullName evidence="10">N-terminal acetyltransferase B complex subunit MDM20</fullName>
    </alternativeName>
    <alternativeName>
        <fullName evidence="9">N-terminal acetyltransferase B complex subunit NAA25</fullName>
    </alternativeName>
</protein>
<accession>A0A8D2M7X7</accession>
<evidence type="ECO:0000256" key="3">
    <source>
        <dbReference type="ARBA" id="ARBA00022490"/>
    </source>
</evidence>
<dbReference type="Proteomes" id="UP000694413">
    <property type="component" value="Unassembled WGS sequence"/>
</dbReference>
<evidence type="ECO:0000256" key="6">
    <source>
        <dbReference type="ARBA" id="ARBA00038748"/>
    </source>
</evidence>
<proteinExistence type="inferred from homology"/>
<dbReference type="PANTHER" id="PTHR22767">
    <property type="entry name" value="N-TERMINAL ACETYLTRANSFERASE-RELATED"/>
    <property type="match status" value="1"/>
</dbReference>
<sequence>MRAERGGIFEGRGAHRGHLWCDSVCVCSSSADYLDNGNNKMAIQQADKLLKKHKDLHCAKVLKAIGLQRTGKQDEAYALAQEVAALEPTDDNSLQALTILYREMHRPELVTKLYEAAVKKVPNSEEYHSHLFMAYARVGEYKKMQQAGMALYKIVPKNPYYFWSVMSLIMQSISAQDENLSKTMFLPLAERMVEKMVKEDKIEAEAEVELYYMILERLEKYKEALDVVRGKLGEKLTSELQSRENKCMAMYKKLRRWPECNALARRLLLKNSDDWQFYITYFDSVFQLIDESWTPPAEEEHSLEGEVHCSIEQAVNFIEERISEESKSARPLRGPYLAKLELIRRLRHRGCNDEYKLGDPEELMFQYFKKFGDKPCCFTDLKVFVDLLPPSQYTKFIRQLLDVIPLAAAAENEVALPGDIKALQQHLCVVQLSRLLGIYHAMEKKQKLAVVRELMLRYRHGLEFGKSCLKTELQFSDYYCLLAVHLLLDLWLEGEEAAVWQCLTLLEEGLSHSPSNAQFKLLLIRIYCRLGAFEPVSELYSSLDAKHIQHDTIGYLLTRYAGSLGHYAAASQSCNFALRFFHSNQKDTSEYIIQAYKYGAFEKIPEFIAFRNRLNSSLHFAQVRTERMLLDLLLEANISTSLEESIKSMSLSPEEDDIPWKDLLEISSTHTYGLPTLGHTIQPKNSEKTAENGVSSKIDTIRALLQQLEAAVDSGKKFLEQKIQYPVLGPPPTRMAGFFSNGSCQCQTSLFYLVSDIYELDTNGLEDSAEIQERIGNSFKSLVERLTDLFNKCKGDLIEVRDGTLKTHPNLLENLVFFVETISIALWVSSYCDSVLRPFKSNLQKKKKKKKESSVAMPPVFTHFLDYVTELQTLTSNVIDHIKGLEIILTALKLEELSLKDTLLLQEEKKFTKTVQGKVQSSYHHSVQEIGELLKKRLETIKKLKI</sequence>
<evidence type="ECO:0000256" key="11">
    <source>
        <dbReference type="ARBA" id="ARBA00081844"/>
    </source>
</evidence>
<keyword evidence="5" id="KW-0802">TPR repeat</keyword>
<evidence type="ECO:0000256" key="7">
    <source>
        <dbReference type="ARBA" id="ARBA00057542"/>
    </source>
</evidence>
<keyword evidence="4" id="KW-0677">Repeat</keyword>
<reference evidence="12" key="1">
    <citation type="submission" date="2025-08" db="UniProtKB">
        <authorList>
            <consortium name="Ensembl"/>
        </authorList>
    </citation>
    <scope>IDENTIFICATION</scope>
</reference>
<evidence type="ECO:0000256" key="9">
    <source>
        <dbReference type="ARBA" id="ARBA00076058"/>
    </source>
</evidence>
<evidence type="ECO:0000256" key="5">
    <source>
        <dbReference type="ARBA" id="ARBA00022803"/>
    </source>
</evidence>
<evidence type="ECO:0000256" key="10">
    <source>
        <dbReference type="ARBA" id="ARBA00079375"/>
    </source>
</evidence>
<evidence type="ECO:0000256" key="2">
    <source>
        <dbReference type="ARBA" id="ARBA00006298"/>
    </source>
</evidence>
<evidence type="ECO:0000256" key="1">
    <source>
        <dbReference type="ARBA" id="ARBA00004496"/>
    </source>
</evidence>
<evidence type="ECO:0000256" key="4">
    <source>
        <dbReference type="ARBA" id="ARBA00022737"/>
    </source>
</evidence>
<comment type="subunit">
    <text evidence="6">Component of the N-terminal acetyltransferase B (NatB) complex which is composed of NAA20 and NAA25.</text>
</comment>
<evidence type="ECO:0000256" key="8">
    <source>
        <dbReference type="ARBA" id="ARBA00073376"/>
    </source>
</evidence>
<dbReference type="Ensembl" id="ENSZALT00000005500.1">
    <property type="protein sequence ID" value="ENSZALP00000003440.1"/>
    <property type="gene ID" value="ENSZALG00000002938.1"/>
</dbReference>
<dbReference type="GO" id="GO:0031416">
    <property type="term" value="C:NatB complex"/>
    <property type="evidence" value="ECO:0007669"/>
    <property type="project" value="TreeGrafter"/>
</dbReference>
<evidence type="ECO:0000313" key="12">
    <source>
        <dbReference type="Ensembl" id="ENSZALP00000003440.1"/>
    </source>
</evidence>
<dbReference type="InterPro" id="IPR011990">
    <property type="entry name" value="TPR-like_helical_dom_sf"/>
</dbReference>
<comment type="subcellular location">
    <subcellularLocation>
        <location evidence="1">Cytoplasm</location>
    </subcellularLocation>
</comment>
<keyword evidence="3" id="KW-0963">Cytoplasm</keyword>
<dbReference type="AlphaFoldDB" id="A0A8D2M7X7"/>
<dbReference type="FunFam" id="1.25.40.1040:FF:000004">
    <property type="entry name" value="N-alpha-acetyltransferase 25, NatB auxiliary subunit"/>
    <property type="match status" value="1"/>
</dbReference>
<dbReference type="Gene3D" id="1.25.40.1040">
    <property type="match status" value="1"/>
</dbReference>
<keyword evidence="13" id="KW-1185">Reference proteome</keyword>
<dbReference type="PANTHER" id="PTHR22767:SF3">
    <property type="entry name" value="N-ALPHA-ACETYLTRANSFERASE 25, NATB AUXILIARY SUBUNIT"/>
    <property type="match status" value="1"/>
</dbReference>